<dbReference type="PANTHER" id="PTHR21505">
    <property type="entry name" value="MADF DOMAIN-CONTAINING PROTEIN-RELATED"/>
    <property type="match status" value="1"/>
</dbReference>
<dbReference type="PANTHER" id="PTHR21505:SF12">
    <property type="entry name" value="MADF DOMAIN-CONTAINING PROTEIN-RELATED"/>
    <property type="match status" value="1"/>
</dbReference>
<dbReference type="Pfam" id="PF00096">
    <property type="entry name" value="zf-C2H2"/>
    <property type="match status" value="1"/>
</dbReference>
<accession>A0A9P0BGN5</accession>
<reference evidence="2" key="1">
    <citation type="submission" date="2021-12" db="EMBL/GenBank/DDBJ databases">
        <authorList>
            <person name="King R."/>
        </authorList>
    </citation>
    <scope>NUCLEOTIDE SEQUENCE</scope>
</reference>
<evidence type="ECO:0000313" key="2">
    <source>
        <dbReference type="EMBL" id="CAH0561723.1"/>
    </source>
</evidence>
<dbReference type="SMART" id="SM00355">
    <property type="entry name" value="ZnF_C2H2"/>
    <property type="match status" value="2"/>
</dbReference>
<evidence type="ECO:0000313" key="3">
    <source>
        <dbReference type="Proteomes" id="UP001154078"/>
    </source>
</evidence>
<feature type="domain" description="C2H2-type" evidence="1">
    <location>
        <begin position="34"/>
        <end position="55"/>
    </location>
</feature>
<protein>
    <recommendedName>
        <fullName evidence="1">C2H2-type domain-containing protein</fullName>
    </recommendedName>
</protein>
<proteinExistence type="predicted"/>
<dbReference type="InterPro" id="IPR013087">
    <property type="entry name" value="Znf_C2H2_type"/>
</dbReference>
<dbReference type="SMART" id="SM00595">
    <property type="entry name" value="MADF"/>
    <property type="match status" value="1"/>
</dbReference>
<dbReference type="InterPro" id="IPR036236">
    <property type="entry name" value="Znf_C2H2_sf"/>
</dbReference>
<dbReference type="Proteomes" id="UP001154078">
    <property type="component" value="Chromosome 8"/>
</dbReference>
<evidence type="ECO:0000259" key="1">
    <source>
        <dbReference type="PROSITE" id="PS00028"/>
    </source>
</evidence>
<dbReference type="InterPro" id="IPR006578">
    <property type="entry name" value="MADF-dom"/>
</dbReference>
<keyword evidence="3" id="KW-1185">Reference proteome</keyword>
<sequence length="424" mass="49522">MICSLCHKTFSNRDLNKFVIHLEYAHCMKHQYDCPICKRTFNRRDNFKTHLKTHHSTTDTNKQNLDIKNVEVISDQVHDSVVKGDVKESNCFFDVDLKTRELMVILKQSTLKLMASLHNEISIPRSFIQKVVIIFKFCISHKKVTQKQTELDNVNLRLKHTYENHATNNQFGIKESYARFIWGIYMGEYGMARIIKLLLEQNVFSLEVLNSRIHYFKYEYLERNHPPSLKREQIEKEVIIFSSSEMEIFVTNFRYYVGDLVPNHNNSWMLYLNVLEITETLSMSTISSSDIAALENLIPKESTKILILGYETNPNLYLTNDPGYKLKNKRADALNNIKSILFDNGYDIKTEDINKKIHNMRTQFFKEHLKVKKQVVSGAGTTDLYVPKAWWYDLLKFLINSDPVIKSRSNLPAQPGSSKMDSQL</sequence>
<gene>
    <name evidence="2" type="ORF">MELIAE_LOCUS11060</name>
</gene>
<name>A0A9P0BGN5_BRAAE</name>
<dbReference type="PROSITE" id="PS00028">
    <property type="entry name" value="ZINC_FINGER_C2H2_1"/>
    <property type="match status" value="1"/>
</dbReference>
<dbReference type="EMBL" id="OV121139">
    <property type="protein sequence ID" value="CAH0561723.1"/>
    <property type="molecule type" value="Genomic_DNA"/>
</dbReference>
<organism evidence="2 3">
    <name type="scientific">Brassicogethes aeneus</name>
    <name type="common">Rape pollen beetle</name>
    <name type="synonym">Meligethes aeneus</name>
    <dbReference type="NCBI Taxonomy" id="1431903"/>
    <lineage>
        <taxon>Eukaryota</taxon>
        <taxon>Metazoa</taxon>
        <taxon>Ecdysozoa</taxon>
        <taxon>Arthropoda</taxon>
        <taxon>Hexapoda</taxon>
        <taxon>Insecta</taxon>
        <taxon>Pterygota</taxon>
        <taxon>Neoptera</taxon>
        <taxon>Endopterygota</taxon>
        <taxon>Coleoptera</taxon>
        <taxon>Polyphaga</taxon>
        <taxon>Cucujiformia</taxon>
        <taxon>Nitidulidae</taxon>
        <taxon>Meligethinae</taxon>
        <taxon>Brassicogethes</taxon>
    </lineage>
</organism>
<dbReference type="Gene3D" id="3.30.160.60">
    <property type="entry name" value="Classic Zinc Finger"/>
    <property type="match status" value="1"/>
</dbReference>
<dbReference type="SUPFAM" id="SSF57667">
    <property type="entry name" value="beta-beta-alpha zinc fingers"/>
    <property type="match status" value="1"/>
</dbReference>
<dbReference type="AlphaFoldDB" id="A0A9P0BGN5"/>
<dbReference type="OrthoDB" id="6717714at2759"/>
<dbReference type="Pfam" id="PF10545">
    <property type="entry name" value="MADF_DNA_bdg"/>
    <property type="match status" value="1"/>
</dbReference>